<dbReference type="PANTHER" id="PTHR24305">
    <property type="entry name" value="CYTOCHROME P450"/>
    <property type="match status" value="1"/>
</dbReference>
<dbReference type="GO" id="GO:0020037">
    <property type="term" value="F:heme binding"/>
    <property type="evidence" value="ECO:0007669"/>
    <property type="project" value="InterPro"/>
</dbReference>
<dbReference type="Gene3D" id="1.10.630.10">
    <property type="entry name" value="Cytochrome P450"/>
    <property type="match status" value="1"/>
</dbReference>
<evidence type="ECO:0000313" key="12">
    <source>
        <dbReference type="EMBL" id="KAK3347775.1"/>
    </source>
</evidence>
<dbReference type="InterPro" id="IPR050121">
    <property type="entry name" value="Cytochrome_P450_monoxygenase"/>
</dbReference>
<keyword evidence="13" id="KW-1185">Reference proteome</keyword>
<evidence type="ECO:0000256" key="4">
    <source>
        <dbReference type="ARBA" id="ARBA00022617"/>
    </source>
</evidence>
<evidence type="ECO:0000256" key="7">
    <source>
        <dbReference type="ARBA" id="ARBA00023004"/>
    </source>
</evidence>
<evidence type="ECO:0000256" key="5">
    <source>
        <dbReference type="ARBA" id="ARBA00022723"/>
    </source>
</evidence>
<dbReference type="GO" id="GO:0017000">
    <property type="term" value="P:antibiotic biosynthetic process"/>
    <property type="evidence" value="ECO:0007669"/>
    <property type="project" value="UniProtKB-KW"/>
</dbReference>
<dbReference type="InterPro" id="IPR001128">
    <property type="entry name" value="Cyt_P450"/>
</dbReference>
<dbReference type="InterPro" id="IPR002401">
    <property type="entry name" value="Cyt_P450_E_grp-I"/>
</dbReference>
<dbReference type="Pfam" id="PF00067">
    <property type="entry name" value="p450"/>
    <property type="match status" value="1"/>
</dbReference>
<comment type="cofactor">
    <cofactor evidence="1 10">
        <name>heme</name>
        <dbReference type="ChEBI" id="CHEBI:30413"/>
    </cofactor>
</comment>
<keyword evidence="9" id="KW-0045">Antibiotic biosynthesis</keyword>
<dbReference type="SUPFAM" id="SSF48264">
    <property type="entry name" value="Cytochrome P450"/>
    <property type="match status" value="1"/>
</dbReference>
<dbReference type="PANTHER" id="PTHR24305:SF230">
    <property type="entry name" value="P450, PUTATIVE (EUROFUNG)-RELATED"/>
    <property type="match status" value="1"/>
</dbReference>
<keyword evidence="8 11" id="KW-0503">Monooxygenase</keyword>
<gene>
    <name evidence="12" type="ORF">B0H65DRAFT_424773</name>
</gene>
<comment type="caution">
    <text evidence="12">The sequence shown here is derived from an EMBL/GenBank/DDBJ whole genome shotgun (WGS) entry which is preliminary data.</text>
</comment>
<accession>A0AAE0JH66</accession>
<dbReference type="RefSeq" id="XP_062682857.1">
    <property type="nucleotide sequence ID" value="XM_062824529.1"/>
</dbReference>
<protein>
    <submittedName>
        <fullName evidence="12">Cytochrome P450</fullName>
    </submittedName>
</protein>
<keyword evidence="5 10" id="KW-0479">Metal-binding</keyword>
<dbReference type="EMBL" id="JAUEPP010000003">
    <property type="protein sequence ID" value="KAK3347775.1"/>
    <property type="molecule type" value="Genomic_DNA"/>
</dbReference>
<dbReference type="PRINTS" id="PR00463">
    <property type="entry name" value="EP450I"/>
</dbReference>
<dbReference type="CDD" id="cd11058">
    <property type="entry name" value="CYP60B-like"/>
    <property type="match status" value="1"/>
</dbReference>
<comment type="pathway">
    <text evidence="2">Antibiotic biosynthesis.</text>
</comment>
<comment type="similarity">
    <text evidence="3 11">Belongs to the cytochrome P450 family.</text>
</comment>
<dbReference type="AlphaFoldDB" id="A0AAE0JH66"/>
<dbReference type="InterPro" id="IPR036396">
    <property type="entry name" value="Cyt_P450_sf"/>
</dbReference>
<keyword evidence="7 10" id="KW-0408">Iron</keyword>
<organism evidence="12 13">
    <name type="scientific">Neurospora tetraspora</name>
    <dbReference type="NCBI Taxonomy" id="94610"/>
    <lineage>
        <taxon>Eukaryota</taxon>
        <taxon>Fungi</taxon>
        <taxon>Dikarya</taxon>
        <taxon>Ascomycota</taxon>
        <taxon>Pezizomycotina</taxon>
        <taxon>Sordariomycetes</taxon>
        <taxon>Sordariomycetidae</taxon>
        <taxon>Sordariales</taxon>
        <taxon>Sordariaceae</taxon>
        <taxon>Neurospora</taxon>
    </lineage>
</organism>
<evidence type="ECO:0000256" key="3">
    <source>
        <dbReference type="ARBA" id="ARBA00010617"/>
    </source>
</evidence>
<evidence type="ECO:0000313" key="13">
    <source>
        <dbReference type="Proteomes" id="UP001278500"/>
    </source>
</evidence>
<dbReference type="FunFam" id="1.10.630.10:FF:000047">
    <property type="entry name" value="Cytochrome P450 monooxygenase"/>
    <property type="match status" value="1"/>
</dbReference>
<dbReference type="GO" id="GO:0004497">
    <property type="term" value="F:monooxygenase activity"/>
    <property type="evidence" value="ECO:0007669"/>
    <property type="project" value="UniProtKB-KW"/>
</dbReference>
<dbReference type="Proteomes" id="UP001278500">
    <property type="component" value="Unassembled WGS sequence"/>
</dbReference>
<proteinExistence type="inferred from homology"/>
<evidence type="ECO:0000256" key="8">
    <source>
        <dbReference type="ARBA" id="ARBA00023033"/>
    </source>
</evidence>
<dbReference type="GO" id="GO:0005506">
    <property type="term" value="F:iron ion binding"/>
    <property type="evidence" value="ECO:0007669"/>
    <property type="project" value="InterPro"/>
</dbReference>
<evidence type="ECO:0000256" key="2">
    <source>
        <dbReference type="ARBA" id="ARBA00004792"/>
    </source>
</evidence>
<evidence type="ECO:0000256" key="11">
    <source>
        <dbReference type="RuleBase" id="RU000461"/>
    </source>
</evidence>
<dbReference type="PRINTS" id="PR00385">
    <property type="entry name" value="P450"/>
</dbReference>
<evidence type="ECO:0000256" key="1">
    <source>
        <dbReference type="ARBA" id="ARBA00001971"/>
    </source>
</evidence>
<dbReference type="PROSITE" id="PS00086">
    <property type="entry name" value="CYTOCHROME_P450"/>
    <property type="match status" value="1"/>
</dbReference>
<reference evidence="12" key="1">
    <citation type="journal article" date="2023" name="Mol. Phylogenet. Evol.">
        <title>Genome-scale phylogeny and comparative genomics of the fungal order Sordariales.</title>
        <authorList>
            <person name="Hensen N."/>
            <person name="Bonometti L."/>
            <person name="Westerberg I."/>
            <person name="Brannstrom I.O."/>
            <person name="Guillou S."/>
            <person name="Cros-Aarteil S."/>
            <person name="Calhoun S."/>
            <person name="Haridas S."/>
            <person name="Kuo A."/>
            <person name="Mondo S."/>
            <person name="Pangilinan J."/>
            <person name="Riley R."/>
            <person name="LaButti K."/>
            <person name="Andreopoulos B."/>
            <person name="Lipzen A."/>
            <person name="Chen C."/>
            <person name="Yan M."/>
            <person name="Daum C."/>
            <person name="Ng V."/>
            <person name="Clum A."/>
            <person name="Steindorff A."/>
            <person name="Ohm R.A."/>
            <person name="Martin F."/>
            <person name="Silar P."/>
            <person name="Natvig D.O."/>
            <person name="Lalanne C."/>
            <person name="Gautier V."/>
            <person name="Ament-Velasquez S.L."/>
            <person name="Kruys A."/>
            <person name="Hutchinson M.I."/>
            <person name="Powell A.J."/>
            <person name="Barry K."/>
            <person name="Miller A.N."/>
            <person name="Grigoriev I.V."/>
            <person name="Debuchy R."/>
            <person name="Gladieux P."/>
            <person name="Hiltunen Thoren M."/>
            <person name="Johannesson H."/>
        </authorList>
    </citation>
    <scope>NUCLEOTIDE SEQUENCE</scope>
    <source>
        <strain evidence="12">CBS 560.94</strain>
    </source>
</reference>
<keyword evidence="4 10" id="KW-0349">Heme</keyword>
<feature type="binding site" description="axial binding residue" evidence="10">
    <location>
        <position position="440"/>
    </location>
    <ligand>
        <name>heme</name>
        <dbReference type="ChEBI" id="CHEBI:30413"/>
    </ligand>
    <ligandPart>
        <name>Fe</name>
        <dbReference type="ChEBI" id="CHEBI:18248"/>
    </ligandPart>
</feature>
<evidence type="ECO:0000256" key="10">
    <source>
        <dbReference type="PIRSR" id="PIRSR602401-1"/>
    </source>
</evidence>
<dbReference type="GO" id="GO:0016705">
    <property type="term" value="F:oxidoreductase activity, acting on paired donors, with incorporation or reduction of molecular oxygen"/>
    <property type="evidence" value="ECO:0007669"/>
    <property type="project" value="InterPro"/>
</dbReference>
<dbReference type="InterPro" id="IPR017972">
    <property type="entry name" value="Cyt_P450_CS"/>
</dbReference>
<dbReference type="GeneID" id="87861683"/>
<dbReference type="GO" id="GO:0009403">
    <property type="term" value="P:toxin biosynthetic process"/>
    <property type="evidence" value="ECO:0007669"/>
    <property type="project" value="UniProtKB-ARBA"/>
</dbReference>
<keyword evidence="6 11" id="KW-0560">Oxidoreductase</keyword>
<reference evidence="12" key="2">
    <citation type="submission" date="2023-06" db="EMBL/GenBank/DDBJ databases">
        <authorList>
            <consortium name="Lawrence Berkeley National Laboratory"/>
            <person name="Haridas S."/>
            <person name="Hensen N."/>
            <person name="Bonometti L."/>
            <person name="Westerberg I."/>
            <person name="Brannstrom I.O."/>
            <person name="Guillou S."/>
            <person name="Cros-Aarteil S."/>
            <person name="Calhoun S."/>
            <person name="Kuo A."/>
            <person name="Mondo S."/>
            <person name="Pangilinan J."/>
            <person name="Riley R."/>
            <person name="Labutti K."/>
            <person name="Andreopoulos B."/>
            <person name="Lipzen A."/>
            <person name="Chen C."/>
            <person name="Yanf M."/>
            <person name="Daum C."/>
            <person name="Ng V."/>
            <person name="Clum A."/>
            <person name="Steindorff A."/>
            <person name="Ohm R."/>
            <person name="Martin F."/>
            <person name="Silar P."/>
            <person name="Natvig D."/>
            <person name="Lalanne C."/>
            <person name="Gautier V."/>
            <person name="Ament-Velasquez S.L."/>
            <person name="Kruys A."/>
            <person name="Hutchinson M.I."/>
            <person name="Powell A.J."/>
            <person name="Barry K."/>
            <person name="Miller A.N."/>
            <person name="Grigoriev I.V."/>
            <person name="Debuchy R."/>
            <person name="Gladieux P."/>
            <person name="Thoren M.H."/>
            <person name="Johannesson H."/>
        </authorList>
    </citation>
    <scope>NUCLEOTIDE SEQUENCE</scope>
    <source>
        <strain evidence="12">CBS 560.94</strain>
    </source>
</reference>
<name>A0AAE0JH66_9PEZI</name>
<sequence>MALLSLGFGNLMALAIASACLYVFGYAIYNLYLHPLAKYPGPLLMRATRLGYCQKLLQGTLSFDLLELHKQYGDVVRVAPNELAFANAQAWKDIMGHRTGPGGDFEKWDKFYRPVEGVTTDIVNAGREEHGMLRRTMAHGFSDRSMRDQQPLIKGYIDLLMQRLRENCDNGNKAVDVAAWYNFTTFDVIGDLAFGESFGCLEKSKYHSWVKNLFKMASGGTIFQAMSHYPPLMKLMLALVPKSLMEEHEKHTENAKDKLRRRMEMGQDRADLIEGLLKRKDEWGLTIDKLQANSAILVIGGSETTATLLAGATFLLATSPVALKKLTEEIRSSFNSEDEIDYASVSVLPYLLACLDEALRMYPPVPTGLPRVVPKGGASIAGHFIPEDSIVAVHHWAMYHNDKHFKDPFTFHPERWLNDPAFENDHKEAFQPFHIGARNCLGKNLAYLEMRIILARLLWNFDLKITEDSVDWMKKQKIFNFWDKGALNVYLTPRKF</sequence>
<evidence type="ECO:0000256" key="6">
    <source>
        <dbReference type="ARBA" id="ARBA00023002"/>
    </source>
</evidence>
<evidence type="ECO:0000256" key="9">
    <source>
        <dbReference type="ARBA" id="ARBA00023194"/>
    </source>
</evidence>